<dbReference type="Proteomes" id="UP001341840">
    <property type="component" value="Unassembled WGS sequence"/>
</dbReference>
<evidence type="ECO:0000313" key="7">
    <source>
        <dbReference type="EMBL" id="MED6120719.1"/>
    </source>
</evidence>
<comment type="similarity">
    <text evidence="2">Belongs to the NRAMP (TC 2.A.55) family.</text>
</comment>
<evidence type="ECO:0000256" key="3">
    <source>
        <dbReference type="ARBA" id="ARBA00022692"/>
    </source>
</evidence>
<feature type="transmembrane region" description="Helical" evidence="6">
    <location>
        <begin position="37"/>
        <end position="62"/>
    </location>
</feature>
<accession>A0ABU6RA32</accession>
<evidence type="ECO:0000256" key="2">
    <source>
        <dbReference type="ARBA" id="ARBA00009965"/>
    </source>
</evidence>
<feature type="transmembrane region" description="Helical" evidence="6">
    <location>
        <begin position="104"/>
        <end position="123"/>
    </location>
</feature>
<keyword evidence="4 6" id="KW-1133">Transmembrane helix</keyword>
<reference evidence="7 8" key="1">
    <citation type="journal article" date="2023" name="Plants (Basel)">
        <title>Bridging the Gap: Combining Genomics and Transcriptomics Approaches to Understand Stylosanthes scabra, an Orphan Legume from the Brazilian Caatinga.</title>
        <authorList>
            <person name="Ferreira-Neto J.R.C."/>
            <person name="da Silva M.D."/>
            <person name="Binneck E."/>
            <person name="de Melo N.F."/>
            <person name="da Silva R.H."/>
            <person name="de Melo A.L.T.M."/>
            <person name="Pandolfi V."/>
            <person name="Bustamante F.O."/>
            <person name="Brasileiro-Vidal A.C."/>
            <person name="Benko-Iseppon A.M."/>
        </authorList>
    </citation>
    <scope>NUCLEOTIDE SEQUENCE [LARGE SCALE GENOMIC DNA]</scope>
    <source>
        <tissue evidence="7">Leaves</tissue>
    </source>
</reference>
<comment type="subcellular location">
    <subcellularLocation>
        <location evidence="1">Membrane</location>
        <topology evidence="1">Multi-pass membrane protein</topology>
    </subcellularLocation>
</comment>
<dbReference type="PANTHER" id="PTHR11706:SF75">
    <property type="entry name" value="ETHYLENE-INSENSITIVE PROTEIN 2"/>
    <property type="match status" value="1"/>
</dbReference>
<keyword evidence="5 6" id="KW-0472">Membrane</keyword>
<organism evidence="7 8">
    <name type="scientific">Stylosanthes scabra</name>
    <dbReference type="NCBI Taxonomy" id="79078"/>
    <lineage>
        <taxon>Eukaryota</taxon>
        <taxon>Viridiplantae</taxon>
        <taxon>Streptophyta</taxon>
        <taxon>Embryophyta</taxon>
        <taxon>Tracheophyta</taxon>
        <taxon>Spermatophyta</taxon>
        <taxon>Magnoliopsida</taxon>
        <taxon>eudicotyledons</taxon>
        <taxon>Gunneridae</taxon>
        <taxon>Pentapetalae</taxon>
        <taxon>rosids</taxon>
        <taxon>fabids</taxon>
        <taxon>Fabales</taxon>
        <taxon>Fabaceae</taxon>
        <taxon>Papilionoideae</taxon>
        <taxon>50 kb inversion clade</taxon>
        <taxon>dalbergioids sensu lato</taxon>
        <taxon>Dalbergieae</taxon>
        <taxon>Pterocarpus clade</taxon>
        <taxon>Stylosanthes</taxon>
    </lineage>
</organism>
<keyword evidence="8" id="KW-1185">Reference proteome</keyword>
<proteinExistence type="inferred from homology"/>
<evidence type="ECO:0000256" key="5">
    <source>
        <dbReference type="ARBA" id="ARBA00023136"/>
    </source>
</evidence>
<evidence type="ECO:0000256" key="6">
    <source>
        <dbReference type="SAM" id="Phobius"/>
    </source>
</evidence>
<name>A0ABU6RA32_9FABA</name>
<dbReference type="EMBL" id="JASCZI010030291">
    <property type="protein sequence ID" value="MED6120719.1"/>
    <property type="molecule type" value="Genomic_DNA"/>
</dbReference>
<dbReference type="Pfam" id="PF01566">
    <property type="entry name" value="Nramp"/>
    <property type="match status" value="1"/>
</dbReference>
<keyword evidence="3 6" id="KW-0812">Transmembrane</keyword>
<protein>
    <submittedName>
        <fullName evidence="7">Ethylene-insensitive protein 2</fullName>
    </submittedName>
</protein>
<sequence length="160" mass="17722">MPHQPKSNGAKDMYIFGNPLHVPVIVVEGGARFGFDLMAFMLIFNFAAIFCQYTFARIGVITGRDLAQVCSKEYDTWTCIFLGIQAELSVIMLDLNMDVEKAKILGHIVAGFVLFTFVLGLLINRPENSLSMNGIQTKLSWESAFVLMGLLGATLVPHNF</sequence>
<dbReference type="InterPro" id="IPR001046">
    <property type="entry name" value="NRAMP_fam"/>
</dbReference>
<dbReference type="PANTHER" id="PTHR11706">
    <property type="entry name" value="SOLUTE CARRIER PROTEIN FAMILY 11 MEMBER"/>
    <property type="match status" value="1"/>
</dbReference>
<evidence type="ECO:0000313" key="8">
    <source>
        <dbReference type="Proteomes" id="UP001341840"/>
    </source>
</evidence>
<evidence type="ECO:0000256" key="4">
    <source>
        <dbReference type="ARBA" id="ARBA00022989"/>
    </source>
</evidence>
<comment type="caution">
    <text evidence="7">The sequence shown here is derived from an EMBL/GenBank/DDBJ whole genome shotgun (WGS) entry which is preliminary data.</text>
</comment>
<gene>
    <name evidence="7" type="primary">EIN2_3</name>
    <name evidence="7" type="ORF">PIB30_023650</name>
</gene>
<evidence type="ECO:0000256" key="1">
    <source>
        <dbReference type="ARBA" id="ARBA00004141"/>
    </source>
</evidence>